<comment type="caution">
    <text evidence="3">The sequence shown here is derived from an EMBL/GenBank/DDBJ whole genome shotgun (WGS) entry which is preliminary data.</text>
</comment>
<dbReference type="AlphaFoldDB" id="A0A8H7CQQ2"/>
<evidence type="ECO:0000313" key="4">
    <source>
        <dbReference type="Proteomes" id="UP000620124"/>
    </source>
</evidence>
<evidence type="ECO:0000313" key="3">
    <source>
        <dbReference type="EMBL" id="KAF7344741.1"/>
    </source>
</evidence>
<gene>
    <name evidence="3" type="ORF">MVEN_01634800</name>
</gene>
<keyword evidence="2" id="KW-0472">Membrane</keyword>
<name>A0A8H7CQQ2_9AGAR</name>
<evidence type="ECO:0000256" key="2">
    <source>
        <dbReference type="SAM" id="Phobius"/>
    </source>
</evidence>
<keyword evidence="2" id="KW-1133">Transmembrane helix</keyword>
<organism evidence="3 4">
    <name type="scientific">Mycena venus</name>
    <dbReference type="NCBI Taxonomy" id="2733690"/>
    <lineage>
        <taxon>Eukaryota</taxon>
        <taxon>Fungi</taxon>
        <taxon>Dikarya</taxon>
        <taxon>Basidiomycota</taxon>
        <taxon>Agaricomycotina</taxon>
        <taxon>Agaricomycetes</taxon>
        <taxon>Agaricomycetidae</taxon>
        <taxon>Agaricales</taxon>
        <taxon>Marasmiineae</taxon>
        <taxon>Mycenaceae</taxon>
        <taxon>Mycena</taxon>
    </lineage>
</organism>
<proteinExistence type="predicted"/>
<accession>A0A8H7CQQ2</accession>
<reference evidence="3" key="1">
    <citation type="submission" date="2020-05" db="EMBL/GenBank/DDBJ databases">
        <title>Mycena genomes resolve the evolution of fungal bioluminescence.</title>
        <authorList>
            <person name="Tsai I.J."/>
        </authorList>
    </citation>
    <scope>NUCLEOTIDE SEQUENCE</scope>
    <source>
        <strain evidence="3">CCC161011</strain>
    </source>
</reference>
<feature type="region of interest" description="Disordered" evidence="1">
    <location>
        <begin position="216"/>
        <end position="287"/>
    </location>
</feature>
<sequence>MLWVLKIFFHTPIPTLGIINDLLRRRQRSLHPNCSSTCRHGVSEGRQQGANNLYNFEGFGRTSSESPSHKSPFLFSWHRRPFKLSPSFAMFGTTIFIASTSIFLSLVPVSMAHPAKFVARFLEQADILQRPLDVEGIIPSCSTQCNLLHNSLQSNIFVNTLCTSFVLTQANFCYSCMVTSGIPVGPLQDQANLFVSSCNSANTGGIPLQDTTIIDASSTTEDGGDKGGNEDVNPDSEGSNDAGGATSGSSGATSSSSGATSGSSGATGSSSAPGASNSAPADKKPNSGVKAVARVGNEMIVLGVSGLAAAFLVGL</sequence>
<feature type="compositionally biased region" description="Low complexity" evidence="1">
    <location>
        <begin position="239"/>
        <end position="280"/>
    </location>
</feature>
<dbReference type="EMBL" id="JACAZI010000014">
    <property type="protein sequence ID" value="KAF7344741.1"/>
    <property type="molecule type" value="Genomic_DNA"/>
</dbReference>
<protein>
    <submittedName>
        <fullName evidence="3">Uncharacterized protein</fullName>
    </submittedName>
</protein>
<dbReference type="Proteomes" id="UP000620124">
    <property type="component" value="Unassembled WGS sequence"/>
</dbReference>
<keyword evidence="2" id="KW-0812">Transmembrane</keyword>
<keyword evidence="4" id="KW-1185">Reference proteome</keyword>
<evidence type="ECO:0000256" key="1">
    <source>
        <dbReference type="SAM" id="MobiDB-lite"/>
    </source>
</evidence>
<feature type="transmembrane region" description="Helical" evidence="2">
    <location>
        <begin position="88"/>
        <end position="107"/>
    </location>
</feature>